<evidence type="ECO:0000256" key="1">
    <source>
        <dbReference type="SAM" id="SignalP"/>
    </source>
</evidence>
<proteinExistence type="predicted"/>
<dbReference type="AlphaFoldDB" id="A0A9W2ZBJ9"/>
<dbReference type="RefSeq" id="XP_055872342.1">
    <property type="nucleotide sequence ID" value="XM_056016367.1"/>
</dbReference>
<evidence type="ECO:0000313" key="2">
    <source>
        <dbReference type="Proteomes" id="UP001165740"/>
    </source>
</evidence>
<dbReference type="Proteomes" id="UP001165740">
    <property type="component" value="Chromosome 17"/>
</dbReference>
<organism evidence="2 3">
    <name type="scientific">Biomphalaria glabrata</name>
    <name type="common">Bloodfluke planorb</name>
    <name type="synonym">Freshwater snail</name>
    <dbReference type="NCBI Taxonomy" id="6526"/>
    <lineage>
        <taxon>Eukaryota</taxon>
        <taxon>Metazoa</taxon>
        <taxon>Spiralia</taxon>
        <taxon>Lophotrochozoa</taxon>
        <taxon>Mollusca</taxon>
        <taxon>Gastropoda</taxon>
        <taxon>Heterobranchia</taxon>
        <taxon>Euthyneura</taxon>
        <taxon>Panpulmonata</taxon>
        <taxon>Hygrophila</taxon>
        <taxon>Lymnaeoidea</taxon>
        <taxon>Planorbidae</taxon>
        <taxon>Biomphalaria</taxon>
    </lineage>
</organism>
<evidence type="ECO:0000313" key="3">
    <source>
        <dbReference type="RefSeq" id="XP_055872342.1"/>
    </source>
</evidence>
<reference evidence="3 4" key="1">
    <citation type="submission" date="2025-04" db="UniProtKB">
        <authorList>
            <consortium name="RefSeq"/>
        </authorList>
    </citation>
    <scope>IDENTIFICATION</scope>
</reference>
<dbReference type="PROSITE" id="PS51257">
    <property type="entry name" value="PROKAR_LIPOPROTEIN"/>
    <property type="match status" value="1"/>
</dbReference>
<feature type="chain" id="PRO_5044702605" evidence="1">
    <location>
        <begin position="21"/>
        <end position="123"/>
    </location>
</feature>
<evidence type="ECO:0000313" key="4">
    <source>
        <dbReference type="RefSeq" id="XP_055872343.1"/>
    </source>
</evidence>
<dbReference type="OrthoDB" id="10600542at2759"/>
<feature type="signal peptide" evidence="1">
    <location>
        <begin position="1"/>
        <end position="20"/>
    </location>
</feature>
<keyword evidence="2" id="KW-1185">Reference proteome</keyword>
<accession>A0A9W2ZBJ9</accession>
<dbReference type="RefSeq" id="XP_055872343.1">
    <property type="nucleotide sequence ID" value="XM_056016368.1"/>
</dbReference>
<dbReference type="GeneID" id="106055329"/>
<protein>
    <submittedName>
        <fullName evidence="3 4">Uncharacterized protein LOC106055329</fullName>
    </submittedName>
</protein>
<name>A0A9W2ZBJ9_BIOGL</name>
<sequence>MSKQVLLVALLVTIIGLTSCLSSSSVRTSTGQTSEDRIHELILLGKNKCSNCQSEANKVLNRPDKSDMCEAVREYSGCALILCNGGESVRVYYVQAQDICDNANIAQVSLLVLLITAVARFLV</sequence>
<gene>
    <name evidence="3 4" type="primary">LOC106055329</name>
</gene>
<keyword evidence="1" id="KW-0732">Signal</keyword>